<sequence length="529" mass="54618">MSAEEDDQGGLCLCQQDSYLRKLVTTVVSCAKLEPPPAPPKQEGKRGPGPGGKPAGAAEAAGVAAAAPSPQQYEVYLAESPLFPESGGQPCDQGVVTVLADTGGADAAQTVIKVMAVAWKEGRLAHTTDVPLPPGARVEVAVDWARRYDHMQQHTGQHVFSAVADLLLGADTASWELHPLEPAAHGGGDYGCVSVDLTVPSLTAEQVLELEARANAELRAVRRVEPLVLDPRSPLDLERMEALRADPTFRGKLPPPEKIKGGRLRLVHVEGLDINACGGTHVRCTGEVQVLKVVGVERTRGQTRVRMMTGGRALSALAGCLTREAALTAKLTVPPSRQEEFVDMLLRDRRDGAKARKLLAAELAALLGRQLVLAPPPPPPPQAAAAAGQEAAAQAAAAAVGAGAAAGPAVRWAALHRPAADLDFLSLMASAALEASPALQLLLLTTDDSEPGALPAPAPKPGVEDSVELTFLVAGQPDLVKAAGAKVAEALGGRGGGRPGRYQGKATGSYRLPAARAAFEGAVAAAGLT</sequence>
<dbReference type="GO" id="GO:0005524">
    <property type="term" value="F:ATP binding"/>
    <property type="evidence" value="ECO:0007669"/>
    <property type="project" value="InterPro"/>
</dbReference>
<dbReference type="RefSeq" id="XP_042917008.1">
    <property type="nucleotide sequence ID" value="XM_043070335.1"/>
</dbReference>
<dbReference type="InterPro" id="IPR012947">
    <property type="entry name" value="tRNA_SAD"/>
</dbReference>
<organism evidence="7 8">
    <name type="scientific">Chlamydomonas reinhardtii</name>
    <name type="common">Chlamydomonas smithii</name>
    <dbReference type="NCBI Taxonomy" id="3055"/>
    <lineage>
        <taxon>Eukaryota</taxon>
        <taxon>Viridiplantae</taxon>
        <taxon>Chlorophyta</taxon>
        <taxon>core chlorophytes</taxon>
        <taxon>Chlorophyceae</taxon>
        <taxon>CS clade</taxon>
        <taxon>Chlamydomonadales</taxon>
        <taxon>Chlamydomonadaceae</taxon>
        <taxon>Chlamydomonas</taxon>
    </lineage>
</organism>
<comment type="cofactor">
    <cofactor evidence="1">
        <name>Zn(2+)</name>
        <dbReference type="ChEBI" id="CHEBI:29105"/>
    </cofactor>
</comment>
<dbReference type="InterPro" id="IPR018163">
    <property type="entry name" value="Thr/Ala-tRNA-synth_IIc_edit"/>
</dbReference>
<dbReference type="OrthoDB" id="539923at2759"/>
<keyword evidence="8" id="KW-1185">Reference proteome</keyword>
<evidence type="ECO:0000256" key="5">
    <source>
        <dbReference type="SAM" id="MobiDB-lite"/>
    </source>
</evidence>
<dbReference type="GO" id="GO:0006450">
    <property type="term" value="P:regulation of translational fidelity"/>
    <property type="evidence" value="ECO:0000318"/>
    <property type="project" value="GO_Central"/>
</dbReference>
<dbReference type="Gramene" id="PNW73339">
    <property type="protein sequence ID" value="PNW73339"/>
    <property type="gene ID" value="CHLRE_14g628400v5"/>
</dbReference>
<keyword evidence="4" id="KW-0862">Zinc</keyword>
<protein>
    <recommendedName>
        <fullName evidence="6">Threonyl/alanyl tRNA synthetase SAD domain-containing protein</fullName>
    </recommendedName>
</protein>
<gene>
    <name evidence="7" type="ORF">CHLRE_14g628400v5</name>
</gene>
<dbReference type="PANTHER" id="PTHR43462:SF1">
    <property type="entry name" value="ALANYL-TRNA EDITING PROTEIN AARSD1"/>
    <property type="match status" value="1"/>
</dbReference>
<keyword evidence="3" id="KW-0479">Metal-binding</keyword>
<dbReference type="GO" id="GO:0004812">
    <property type="term" value="F:aminoacyl-tRNA ligase activity"/>
    <property type="evidence" value="ECO:0007669"/>
    <property type="project" value="InterPro"/>
</dbReference>
<comment type="similarity">
    <text evidence="2">Belongs to the class-II aminoacyl-tRNA synthetase family. Alax-L subfamily.</text>
</comment>
<dbReference type="EMBL" id="CM008975">
    <property type="protein sequence ID" value="PNW73339.1"/>
    <property type="molecule type" value="Genomic_DNA"/>
</dbReference>
<dbReference type="SUPFAM" id="SSF50447">
    <property type="entry name" value="Translation proteins"/>
    <property type="match status" value="1"/>
</dbReference>
<evidence type="ECO:0000313" key="7">
    <source>
        <dbReference type="EMBL" id="PNW73339.1"/>
    </source>
</evidence>
<dbReference type="InParanoid" id="A0A2K3CYJ8"/>
<dbReference type="Proteomes" id="UP000006906">
    <property type="component" value="Chromosome 14"/>
</dbReference>
<dbReference type="InterPro" id="IPR009000">
    <property type="entry name" value="Transl_B-barrel_sf"/>
</dbReference>
<dbReference type="GO" id="GO:0043039">
    <property type="term" value="P:tRNA aminoacylation"/>
    <property type="evidence" value="ECO:0007669"/>
    <property type="project" value="InterPro"/>
</dbReference>
<dbReference type="Pfam" id="PF07973">
    <property type="entry name" value="tRNA_SAD"/>
    <property type="match status" value="1"/>
</dbReference>
<feature type="domain" description="Threonyl/alanyl tRNA synthetase SAD" evidence="6">
    <location>
        <begin position="264"/>
        <end position="306"/>
    </location>
</feature>
<accession>A0A2K3CYJ8</accession>
<dbReference type="AlphaFoldDB" id="A0A2K3CYJ8"/>
<dbReference type="SMART" id="SM00863">
    <property type="entry name" value="tRNA_SAD"/>
    <property type="match status" value="1"/>
</dbReference>
<name>A0A2K3CYJ8_CHLRE</name>
<evidence type="ECO:0000256" key="1">
    <source>
        <dbReference type="ARBA" id="ARBA00001947"/>
    </source>
</evidence>
<evidence type="ECO:0000259" key="6">
    <source>
        <dbReference type="SMART" id="SM00863"/>
    </source>
</evidence>
<dbReference type="PANTHER" id="PTHR43462">
    <property type="entry name" value="ALANYL-TRNA EDITING PROTEIN"/>
    <property type="match status" value="1"/>
</dbReference>
<evidence type="ECO:0000256" key="2">
    <source>
        <dbReference type="ARBA" id="ARBA00008429"/>
    </source>
</evidence>
<dbReference type="GeneID" id="66056306"/>
<dbReference type="KEGG" id="cre:CHLRE_14g628400v5"/>
<evidence type="ECO:0000256" key="4">
    <source>
        <dbReference type="ARBA" id="ARBA00022833"/>
    </source>
</evidence>
<dbReference type="GO" id="GO:0002196">
    <property type="term" value="F:Ser-tRNA(Ala) deacylase activity"/>
    <property type="evidence" value="ECO:0000318"/>
    <property type="project" value="GO_Central"/>
</dbReference>
<dbReference type="InterPro" id="IPR051335">
    <property type="entry name" value="Alanyl-tRNA_Editing_Enzymes"/>
</dbReference>
<dbReference type="OMA" id="ASWELHP"/>
<feature type="compositionally biased region" description="Low complexity" evidence="5">
    <location>
        <begin position="55"/>
        <end position="64"/>
    </location>
</feature>
<feature type="region of interest" description="Disordered" evidence="5">
    <location>
        <begin position="32"/>
        <end position="64"/>
    </location>
</feature>
<evidence type="ECO:0000313" key="8">
    <source>
        <dbReference type="Proteomes" id="UP000006906"/>
    </source>
</evidence>
<dbReference type="Gene3D" id="3.30.980.10">
    <property type="entry name" value="Threonyl-trna Synthetase, Chain A, domain 2"/>
    <property type="match status" value="1"/>
</dbReference>
<proteinExistence type="inferred from homology"/>
<dbReference type="SUPFAM" id="SSF55186">
    <property type="entry name" value="ThrRS/AlaRS common domain"/>
    <property type="match status" value="1"/>
</dbReference>
<dbReference type="Gene3D" id="2.40.30.130">
    <property type="match status" value="1"/>
</dbReference>
<reference evidence="7 8" key="1">
    <citation type="journal article" date="2007" name="Science">
        <title>The Chlamydomonas genome reveals the evolution of key animal and plant functions.</title>
        <authorList>
            <person name="Merchant S.S."/>
            <person name="Prochnik S.E."/>
            <person name="Vallon O."/>
            <person name="Harris E.H."/>
            <person name="Karpowicz S.J."/>
            <person name="Witman G.B."/>
            <person name="Terry A."/>
            <person name="Salamov A."/>
            <person name="Fritz-Laylin L.K."/>
            <person name="Marechal-Drouard L."/>
            <person name="Marshall W.F."/>
            <person name="Qu L.H."/>
            <person name="Nelson D.R."/>
            <person name="Sanderfoot A.A."/>
            <person name="Spalding M.H."/>
            <person name="Kapitonov V.V."/>
            <person name="Ren Q."/>
            <person name="Ferris P."/>
            <person name="Lindquist E."/>
            <person name="Shapiro H."/>
            <person name="Lucas S.M."/>
            <person name="Grimwood J."/>
            <person name="Schmutz J."/>
            <person name="Cardol P."/>
            <person name="Cerutti H."/>
            <person name="Chanfreau G."/>
            <person name="Chen C.L."/>
            <person name="Cognat V."/>
            <person name="Croft M.T."/>
            <person name="Dent R."/>
            <person name="Dutcher S."/>
            <person name="Fernandez E."/>
            <person name="Fukuzawa H."/>
            <person name="Gonzalez-Ballester D."/>
            <person name="Gonzalez-Halphen D."/>
            <person name="Hallmann A."/>
            <person name="Hanikenne M."/>
            <person name="Hippler M."/>
            <person name="Inwood W."/>
            <person name="Jabbari K."/>
            <person name="Kalanon M."/>
            <person name="Kuras R."/>
            <person name="Lefebvre P.A."/>
            <person name="Lemaire S.D."/>
            <person name="Lobanov A.V."/>
            <person name="Lohr M."/>
            <person name="Manuell A."/>
            <person name="Meier I."/>
            <person name="Mets L."/>
            <person name="Mittag M."/>
            <person name="Mittelmeier T."/>
            <person name="Moroney J.V."/>
            <person name="Moseley J."/>
            <person name="Napoli C."/>
            <person name="Nedelcu A.M."/>
            <person name="Niyogi K."/>
            <person name="Novoselov S.V."/>
            <person name="Paulsen I.T."/>
            <person name="Pazour G."/>
            <person name="Purton S."/>
            <person name="Ral J.P."/>
            <person name="Riano-Pachon D.M."/>
            <person name="Riekhof W."/>
            <person name="Rymarquis L."/>
            <person name="Schroda M."/>
            <person name="Stern D."/>
            <person name="Umen J."/>
            <person name="Willows R."/>
            <person name="Wilson N."/>
            <person name="Zimmer S.L."/>
            <person name="Allmer J."/>
            <person name="Balk J."/>
            <person name="Bisova K."/>
            <person name="Chen C.J."/>
            <person name="Elias M."/>
            <person name="Gendler K."/>
            <person name="Hauser C."/>
            <person name="Lamb M.R."/>
            <person name="Ledford H."/>
            <person name="Long J.C."/>
            <person name="Minagawa J."/>
            <person name="Page M.D."/>
            <person name="Pan J."/>
            <person name="Pootakham W."/>
            <person name="Roje S."/>
            <person name="Rose A."/>
            <person name="Stahlberg E."/>
            <person name="Terauchi A.M."/>
            <person name="Yang P."/>
            <person name="Ball S."/>
            <person name="Bowler C."/>
            <person name="Dieckmann C.L."/>
            <person name="Gladyshev V.N."/>
            <person name="Green P."/>
            <person name="Jorgensen R."/>
            <person name="Mayfield S."/>
            <person name="Mueller-Roeber B."/>
            <person name="Rajamani S."/>
            <person name="Sayre R.T."/>
            <person name="Brokstein P."/>
            <person name="Dubchak I."/>
            <person name="Goodstein D."/>
            <person name="Hornick L."/>
            <person name="Huang Y.W."/>
            <person name="Jhaveri J."/>
            <person name="Luo Y."/>
            <person name="Martinez D."/>
            <person name="Ngau W.C."/>
            <person name="Otillar B."/>
            <person name="Poliakov A."/>
            <person name="Porter A."/>
            <person name="Szajkowski L."/>
            <person name="Werner G."/>
            <person name="Zhou K."/>
            <person name="Grigoriev I.V."/>
            <person name="Rokhsar D.S."/>
            <person name="Grossman A.R."/>
        </authorList>
    </citation>
    <scope>NUCLEOTIDE SEQUENCE [LARGE SCALE GENOMIC DNA]</scope>
    <source>
        <strain evidence="8">CC-503</strain>
    </source>
</reference>
<dbReference type="GO" id="GO:0046872">
    <property type="term" value="F:metal ion binding"/>
    <property type="evidence" value="ECO:0007669"/>
    <property type="project" value="UniProtKB-KW"/>
</dbReference>
<evidence type="ECO:0000256" key="3">
    <source>
        <dbReference type="ARBA" id="ARBA00022723"/>
    </source>
</evidence>